<dbReference type="InterPro" id="IPR013785">
    <property type="entry name" value="Aldolase_TIM"/>
</dbReference>
<dbReference type="PANTHER" id="PTHR43053:SF3">
    <property type="entry name" value="ALPHA-GALACTOSIDASE C-RELATED"/>
    <property type="match status" value="1"/>
</dbReference>
<dbReference type="SUPFAM" id="SSF51445">
    <property type="entry name" value="(Trans)glycosidases"/>
    <property type="match status" value="1"/>
</dbReference>
<dbReference type="Gene3D" id="3.20.20.70">
    <property type="entry name" value="Aldolase class I"/>
    <property type="match status" value="1"/>
</dbReference>
<name>A0A948TGL9_9GAMM</name>
<protein>
    <submittedName>
        <fullName evidence="3">Alpha-galactosidase</fullName>
    </submittedName>
</protein>
<dbReference type="PANTHER" id="PTHR43053">
    <property type="entry name" value="GLYCOSIDASE FAMILY 31"/>
    <property type="match status" value="1"/>
</dbReference>
<dbReference type="InterPro" id="IPR038417">
    <property type="entry name" value="Alpga-gal_N_sf"/>
</dbReference>
<reference evidence="3" key="2">
    <citation type="submission" date="2021-04" db="EMBL/GenBank/DDBJ databases">
        <authorList>
            <person name="Gilroy R."/>
        </authorList>
    </citation>
    <scope>NUCLEOTIDE SEQUENCE</scope>
    <source>
        <strain evidence="3">378</strain>
    </source>
</reference>
<dbReference type="InterPro" id="IPR050985">
    <property type="entry name" value="Alpha-glycosidase_related"/>
</dbReference>
<reference evidence="3" key="1">
    <citation type="journal article" date="2021" name="PeerJ">
        <title>Extensive microbial diversity within the chicken gut microbiome revealed by metagenomics and culture.</title>
        <authorList>
            <person name="Gilroy R."/>
            <person name="Ravi A."/>
            <person name="Getino M."/>
            <person name="Pursley I."/>
            <person name="Horton D.L."/>
            <person name="Alikhan N.F."/>
            <person name="Baker D."/>
            <person name="Gharbi K."/>
            <person name="Hall N."/>
            <person name="Watson M."/>
            <person name="Adriaenssens E.M."/>
            <person name="Foster-Nyarko E."/>
            <person name="Jarju S."/>
            <person name="Secka A."/>
            <person name="Antonio M."/>
            <person name="Oren A."/>
            <person name="Chaudhuri R.R."/>
            <person name="La Ragione R."/>
            <person name="Hildebrand F."/>
            <person name="Pallen M.J."/>
        </authorList>
    </citation>
    <scope>NUCLEOTIDE SEQUENCE</scope>
    <source>
        <strain evidence="3">378</strain>
    </source>
</reference>
<dbReference type="EMBL" id="JAHLFE010000150">
    <property type="protein sequence ID" value="MBU3844686.1"/>
    <property type="molecule type" value="Genomic_DNA"/>
</dbReference>
<dbReference type="InterPro" id="IPR002252">
    <property type="entry name" value="Glyco_hydro_36"/>
</dbReference>
<dbReference type="GO" id="GO:0004557">
    <property type="term" value="F:alpha-galactosidase activity"/>
    <property type="evidence" value="ECO:0007669"/>
    <property type="project" value="InterPro"/>
</dbReference>
<dbReference type="Proteomes" id="UP000733611">
    <property type="component" value="Unassembled WGS sequence"/>
</dbReference>
<comment type="caution">
    <text evidence="3">The sequence shown here is derived from an EMBL/GenBank/DDBJ whole genome shotgun (WGS) entry which is preliminary data.</text>
</comment>
<dbReference type="InterPro" id="IPR017853">
    <property type="entry name" value="GH"/>
</dbReference>
<dbReference type="PRINTS" id="PR00743">
    <property type="entry name" value="GLHYDRLASE36"/>
</dbReference>
<dbReference type="AlphaFoldDB" id="A0A948TGL9"/>
<keyword evidence="2" id="KW-0326">Glycosidase</keyword>
<accession>A0A948TGL9</accession>
<dbReference type="Pfam" id="PF02065">
    <property type="entry name" value="Melibiase"/>
    <property type="match status" value="1"/>
</dbReference>
<keyword evidence="1" id="KW-0378">Hydrolase</keyword>
<proteinExistence type="predicted"/>
<dbReference type="Gene3D" id="2.70.98.60">
    <property type="entry name" value="alpha-galactosidase from lactobacil brevis"/>
    <property type="match status" value="1"/>
</dbReference>
<dbReference type="GO" id="GO:0016052">
    <property type="term" value="P:carbohydrate catabolic process"/>
    <property type="evidence" value="ECO:0007669"/>
    <property type="project" value="InterPro"/>
</dbReference>
<organism evidence="3 4">
    <name type="scientific">Candidatus Anaerobiospirillum pullicola</name>
    <dbReference type="NCBI Taxonomy" id="2838451"/>
    <lineage>
        <taxon>Bacteria</taxon>
        <taxon>Pseudomonadati</taxon>
        <taxon>Pseudomonadota</taxon>
        <taxon>Gammaproteobacteria</taxon>
        <taxon>Aeromonadales</taxon>
        <taxon>Succinivibrionaceae</taxon>
        <taxon>Anaerobiospirillum</taxon>
    </lineage>
</organism>
<sequence>MQTIDFHSSKLRLVFGIDDTKHIYFESMLPTSIPVRPGMTMGEPLTTLGEVYHQPLVEVHIAGDNTERHYRKHNSTFAGKELCYDHHDLSADGKELTLYLKSYRLAATLNLRFVTETVLQAHTSVQNISGDDLTVEYLSSFALFNVDGNNKQSWDKSVSVYLPYNSWCIECQWQELSLAQLGITPAYESPVRYSEALRDPLFKKLNYNNFSYNRISISSTSGQSTGQYLPCAVLRNHALDCSLFFQIEHNGSWQWEVSDYRSHLYLQLAGPTYAEHAWSKTLKPQEAFTSVPVAVGLTAGGLDQALIALNDYRRHIYNPCADLQKLPVIYNDYMNALMGDPTTAREIPLIDTASKIGCEYYCVDCGWYADGWWWDNVGLWEPSQQRFPEGIKHLLDYIRSKGMIPGLWLEIEVMGINCPLAKELPDECFFMRHGKRVISEDRYHLDFRHPQVIAHADAVLKRLVEEYGVGYIKMDYNIYSGEGTEANAQSVGDGLLEHNRAYIKWLEGVFARYPELVIENCGSGGTRMDYAMLKHHSIQSVTDQTDFRIMSNLAAAAATACAPEQAAIWAYPLKDASDEEVITNMVNALLLRVHQSGFLNELPERNLELVKEGLDVYKHIRSDIPHSQPVWPLGLPQLRDAWLSFGLYCPEKNKLYLSVWKKETCEQVKQITLPLNLKASSVRCLYPQSKPCAVELIGDGHACSVELKDMFSARLLEFTLA</sequence>
<gene>
    <name evidence="3" type="ORF">H9847_07470</name>
</gene>
<evidence type="ECO:0000256" key="1">
    <source>
        <dbReference type="ARBA" id="ARBA00022801"/>
    </source>
</evidence>
<dbReference type="CDD" id="cd14791">
    <property type="entry name" value="GH36"/>
    <property type="match status" value="1"/>
</dbReference>
<evidence type="ECO:0000313" key="3">
    <source>
        <dbReference type="EMBL" id="MBU3844686.1"/>
    </source>
</evidence>
<evidence type="ECO:0000256" key="2">
    <source>
        <dbReference type="ARBA" id="ARBA00023295"/>
    </source>
</evidence>
<evidence type="ECO:0000313" key="4">
    <source>
        <dbReference type="Proteomes" id="UP000733611"/>
    </source>
</evidence>